<feature type="domain" description="BLUF" evidence="1">
    <location>
        <begin position="2"/>
        <end position="93"/>
    </location>
</feature>
<sequence length="140" mass="15390">MLVRLLYASRASQPIDDSALATILKQSREHNPAEGITGLLCHADGTFIQLLEGGRDAVNARYKQIVGDARHRDVVLLSYEEVTERQFGGWSMGQVNLQRLNPGLVLKYSESGRLDPYRMSGTSMLALFHELVSSGAIVCA</sequence>
<keyword evidence="3" id="KW-1185">Reference proteome</keyword>
<comment type="caution">
    <text evidence="2">The sequence shown here is derived from an EMBL/GenBank/DDBJ whole genome shotgun (WGS) entry which is preliminary data.</text>
</comment>
<dbReference type="InterPro" id="IPR036046">
    <property type="entry name" value="Acylphosphatase-like_dom_sf"/>
</dbReference>
<reference evidence="2 3" key="1">
    <citation type="submission" date="2022-10" db="EMBL/GenBank/DDBJ databases">
        <title>paucibacter sp. hw8 Genome sequencing.</title>
        <authorList>
            <person name="Park S."/>
        </authorList>
    </citation>
    <scope>NUCLEOTIDE SEQUENCE [LARGE SCALE GENOMIC DNA]</scope>
    <source>
        <strain evidence="3">hw8</strain>
    </source>
</reference>
<dbReference type="InterPro" id="IPR007024">
    <property type="entry name" value="BLUF_domain"/>
</dbReference>
<dbReference type="PROSITE" id="PS50925">
    <property type="entry name" value="BLUF"/>
    <property type="match status" value="1"/>
</dbReference>
<evidence type="ECO:0000313" key="2">
    <source>
        <dbReference type="EMBL" id="MDC8787238.1"/>
    </source>
</evidence>
<organism evidence="2 3">
    <name type="scientific">Roseateles koreensis</name>
    <dbReference type="NCBI Taxonomy" id="2987526"/>
    <lineage>
        <taxon>Bacteria</taxon>
        <taxon>Pseudomonadati</taxon>
        <taxon>Pseudomonadota</taxon>
        <taxon>Betaproteobacteria</taxon>
        <taxon>Burkholderiales</taxon>
        <taxon>Sphaerotilaceae</taxon>
        <taxon>Roseateles</taxon>
    </lineage>
</organism>
<dbReference type="Proteomes" id="UP001219862">
    <property type="component" value="Unassembled WGS sequence"/>
</dbReference>
<dbReference type="Pfam" id="PF04940">
    <property type="entry name" value="BLUF"/>
    <property type="match status" value="1"/>
</dbReference>
<proteinExistence type="predicted"/>
<dbReference type="SMART" id="SM01034">
    <property type="entry name" value="BLUF"/>
    <property type="match status" value="1"/>
</dbReference>
<dbReference type="RefSeq" id="WP_273598377.1">
    <property type="nucleotide sequence ID" value="NZ_JAQQXS010000023.1"/>
</dbReference>
<evidence type="ECO:0000313" key="3">
    <source>
        <dbReference type="Proteomes" id="UP001219862"/>
    </source>
</evidence>
<gene>
    <name evidence="2" type="ORF">PRZ01_18775</name>
</gene>
<name>A0ABT5KY02_9BURK</name>
<dbReference type="SUPFAM" id="SSF54975">
    <property type="entry name" value="Acylphosphatase/BLUF domain-like"/>
    <property type="match status" value="1"/>
</dbReference>
<accession>A0ABT5KY02</accession>
<protein>
    <submittedName>
        <fullName evidence="2">BLUF domain-containing protein</fullName>
    </submittedName>
</protein>
<dbReference type="EMBL" id="JAQQXS010000023">
    <property type="protein sequence ID" value="MDC8787238.1"/>
    <property type="molecule type" value="Genomic_DNA"/>
</dbReference>
<dbReference type="Gene3D" id="3.30.70.100">
    <property type="match status" value="1"/>
</dbReference>
<evidence type="ECO:0000259" key="1">
    <source>
        <dbReference type="PROSITE" id="PS50925"/>
    </source>
</evidence>